<sequence>MAALAVGLWSVAGPPRDVKAQESDLLAQAEALADEGVAGQARQLLARWEDEHGASAPLDERARAWYLAARLAEEGETAELLYLRVIVEGSSTPYADDALLRLGQYKFAQGEHGKAIEYLGRLRRDYPTSEHGPTALLWIARSARLAGDDARACAAAEQGLNELVPATDPDLEIALLEQRRGCHDVTGAYTVQVAAFRDDAAAQNLARELLTLGFDAWVLNATADDPIYRVRVGRRLIEGEAKALVERLTRMGYSPFIVQGTRTTGG</sequence>
<dbReference type="Pfam" id="PF05036">
    <property type="entry name" value="SPOR"/>
    <property type="match status" value="1"/>
</dbReference>
<name>A0AAE4ZCU1_9BACT</name>
<gene>
    <name evidence="2" type="ORF">GWO12_10430</name>
</gene>
<dbReference type="SUPFAM" id="SSF48452">
    <property type="entry name" value="TPR-like"/>
    <property type="match status" value="1"/>
</dbReference>
<evidence type="ECO:0000313" key="3">
    <source>
        <dbReference type="Proteomes" id="UP000702544"/>
    </source>
</evidence>
<protein>
    <submittedName>
        <fullName evidence="2">Tetratricopeptide repeat protein</fullName>
    </submittedName>
</protein>
<dbReference type="GO" id="GO:0042834">
    <property type="term" value="F:peptidoglycan binding"/>
    <property type="evidence" value="ECO:0007669"/>
    <property type="project" value="InterPro"/>
</dbReference>
<feature type="domain" description="SPOR" evidence="1">
    <location>
        <begin position="183"/>
        <end position="260"/>
    </location>
</feature>
<evidence type="ECO:0000313" key="2">
    <source>
        <dbReference type="EMBL" id="NIR75505.1"/>
    </source>
</evidence>
<dbReference type="EMBL" id="JAACAK010000083">
    <property type="protein sequence ID" value="NIR75505.1"/>
    <property type="molecule type" value="Genomic_DNA"/>
</dbReference>
<dbReference type="Proteomes" id="UP000702544">
    <property type="component" value="Unassembled WGS sequence"/>
</dbReference>
<proteinExistence type="predicted"/>
<dbReference type="InterPro" id="IPR019734">
    <property type="entry name" value="TPR_rpt"/>
</dbReference>
<dbReference type="AlphaFoldDB" id="A0AAE4ZCU1"/>
<dbReference type="InterPro" id="IPR011990">
    <property type="entry name" value="TPR-like_helical_dom_sf"/>
</dbReference>
<reference evidence="2 3" key="1">
    <citation type="submission" date="2020-01" db="EMBL/GenBank/DDBJ databases">
        <title>Genomes assembled from Gulf of Kutch pelagic sediment metagenomes.</title>
        <authorList>
            <person name="Chandrashekar M."/>
            <person name="Mahajan M.S."/>
            <person name="Dave K.J."/>
            <person name="Vatsa P."/>
            <person name="Nathani N.M."/>
        </authorList>
    </citation>
    <scope>NUCLEOTIDE SEQUENCE [LARGE SCALE GENOMIC DNA]</scope>
    <source>
        <strain evidence="2">KS3-K002</strain>
    </source>
</reference>
<dbReference type="SUPFAM" id="SSF110997">
    <property type="entry name" value="Sporulation related repeat"/>
    <property type="match status" value="1"/>
</dbReference>
<dbReference type="PROSITE" id="PS51724">
    <property type="entry name" value="SPOR"/>
    <property type="match status" value="1"/>
</dbReference>
<dbReference type="InterPro" id="IPR007730">
    <property type="entry name" value="SPOR-like_dom"/>
</dbReference>
<dbReference type="Pfam" id="PF13174">
    <property type="entry name" value="TPR_6"/>
    <property type="match status" value="2"/>
</dbReference>
<comment type="caution">
    <text evidence="2">The sequence shown here is derived from an EMBL/GenBank/DDBJ whole genome shotgun (WGS) entry which is preliminary data.</text>
</comment>
<evidence type="ECO:0000259" key="1">
    <source>
        <dbReference type="PROSITE" id="PS51724"/>
    </source>
</evidence>
<dbReference type="InterPro" id="IPR036680">
    <property type="entry name" value="SPOR-like_sf"/>
</dbReference>
<organism evidence="2 3">
    <name type="scientific">Candidatus Kutchimonas denitrificans</name>
    <dbReference type="NCBI Taxonomy" id="3056748"/>
    <lineage>
        <taxon>Bacteria</taxon>
        <taxon>Pseudomonadati</taxon>
        <taxon>Gemmatimonadota</taxon>
        <taxon>Gemmatimonadia</taxon>
        <taxon>Candidatus Palauibacterales</taxon>
        <taxon>Candidatus Palauibacteraceae</taxon>
        <taxon>Candidatus Kutchimonas</taxon>
    </lineage>
</organism>
<dbReference type="Gene3D" id="1.25.40.10">
    <property type="entry name" value="Tetratricopeptide repeat domain"/>
    <property type="match status" value="1"/>
</dbReference>
<dbReference type="Gene3D" id="3.30.70.1070">
    <property type="entry name" value="Sporulation related repeat"/>
    <property type="match status" value="1"/>
</dbReference>
<accession>A0AAE4ZCU1</accession>